<protein>
    <recommendedName>
        <fullName evidence="3">Outer membrane protein beta-barrel domain-containing protein</fullName>
    </recommendedName>
</protein>
<dbReference type="Gene3D" id="2.60.40.1120">
    <property type="entry name" value="Carboxypeptidase-like, regulatory domain"/>
    <property type="match status" value="1"/>
</dbReference>
<feature type="chain" id="PRO_5003558141" description="Outer membrane protein beta-barrel domain-containing protein" evidence="2">
    <location>
        <begin position="21"/>
        <end position="974"/>
    </location>
</feature>
<accession>H1Y0N8</accession>
<dbReference type="EMBL" id="CM001403">
    <property type="protein sequence ID" value="EHQ28778.1"/>
    <property type="molecule type" value="Genomic_DNA"/>
</dbReference>
<evidence type="ECO:0000313" key="5">
    <source>
        <dbReference type="Proteomes" id="UP000002774"/>
    </source>
</evidence>
<dbReference type="InterPro" id="IPR041700">
    <property type="entry name" value="OMP_b-brl_3"/>
</dbReference>
<organism evidence="4 5">
    <name type="scientific">Mucilaginibacter paludis DSM 18603</name>
    <dbReference type="NCBI Taxonomy" id="714943"/>
    <lineage>
        <taxon>Bacteria</taxon>
        <taxon>Pseudomonadati</taxon>
        <taxon>Bacteroidota</taxon>
        <taxon>Sphingobacteriia</taxon>
        <taxon>Sphingobacteriales</taxon>
        <taxon>Sphingobacteriaceae</taxon>
        <taxon>Mucilaginibacter</taxon>
    </lineage>
</organism>
<feature type="compositionally biased region" description="Gly residues" evidence="1">
    <location>
        <begin position="307"/>
        <end position="319"/>
    </location>
</feature>
<dbReference type="Pfam" id="PF14905">
    <property type="entry name" value="OMP_b-brl_3"/>
    <property type="match status" value="1"/>
</dbReference>
<keyword evidence="2" id="KW-0732">Signal</keyword>
<dbReference type="RefSeq" id="WP_008509692.1">
    <property type="nucleotide sequence ID" value="NZ_CM001403.1"/>
</dbReference>
<evidence type="ECO:0000256" key="1">
    <source>
        <dbReference type="SAM" id="MobiDB-lite"/>
    </source>
</evidence>
<dbReference type="OrthoDB" id="1086219at2"/>
<dbReference type="STRING" id="714943.Mucpa_4693"/>
<dbReference type="Pfam" id="PF13620">
    <property type="entry name" value="CarboxypepD_reg"/>
    <property type="match status" value="1"/>
</dbReference>
<feature type="domain" description="Outer membrane protein beta-barrel" evidence="3">
    <location>
        <begin position="467"/>
        <end position="797"/>
    </location>
</feature>
<proteinExistence type="predicted"/>
<dbReference type="SUPFAM" id="SSF49464">
    <property type="entry name" value="Carboxypeptidase regulatory domain-like"/>
    <property type="match status" value="1"/>
</dbReference>
<dbReference type="Proteomes" id="UP000002774">
    <property type="component" value="Chromosome"/>
</dbReference>
<dbReference type="SUPFAM" id="SSF56935">
    <property type="entry name" value="Porins"/>
    <property type="match status" value="1"/>
</dbReference>
<evidence type="ECO:0000256" key="2">
    <source>
        <dbReference type="SAM" id="SignalP"/>
    </source>
</evidence>
<dbReference type="HOGENOM" id="CLU_012729_0_1_10"/>
<dbReference type="InterPro" id="IPR008969">
    <property type="entry name" value="CarboxyPept-like_regulatory"/>
</dbReference>
<dbReference type="eggNOG" id="COG1629">
    <property type="taxonomic scope" value="Bacteria"/>
</dbReference>
<evidence type="ECO:0000313" key="4">
    <source>
        <dbReference type="EMBL" id="EHQ28778.1"/>
    </source>
</evidence>
<feature type="region of interest" description="Disordered" evidence="1">
    <location>
        <begin position="307"/>
        <end position="332"/>
    </location>
</feature>
<keyword evidence="5" id="KW-1185">Reference proteome</keyword>
<evidence type="ECO:0000259" key="3">
    <source>
        <dbReference type="Pfam" id="PF14905"/>
    </source>
</evidence>
<sequence length="974" mass="107260">MIKKILLLLVLILVAGNLFAQNRGNRAATPLPPPVLVREVSGVVRDTADNTLIGASITLTSKKDTLRTSTNTDGVFVFKNVKMATFVVTITEVGFIPSTRKYLQNDAIKHVVLEPIILKSSSHLMKEVNINGTPSITYKTDTVEYRASDYKVRENATVDELLKKMEGFEVGSDGSVTHQGQAITKAKLNGKAYAGGDVAQAIQNLPADIVEKIQVVDDYGDEAARTGVKNGDPQKVLNITTRADKSIGLTGRANGQYGSNDRYNAGITVTRLNANQQIALNGNFNNTVTGVASAGISGGATNGGGGGSGISAGRGGGSPGTSRSGSPSFTYNDQLTKNVEVESGYKYNFNNNNSTNYSYGRSSSTLGYSNFIRSGSSESDSKGHAVNFDIKYTINKANFLQITPNYSYTSSSSSSTTDNLTDAYYVKSDKDPITGQPVTNYQFYNTIGSNGTTTTATTYGLTVFYQHIFDKPKRNISLQVSMNSTNNESDGNSDNNTFYYTDTTRTKLINSLILQSQVKRRSDNKTYRASSTYVEPLGQYSQFEFNAQIRSALYDNSALTDSIAASGQVIPLTYRDNVYNYTFTESRFTVNYRFTGERYNISLGTTAVPSYLSGTKLNTNANANVTTGRSDFRIIPVFRFAYAWSRTERFSLNYSGSNAEPNFQQIQPFTDISNPRSQVVGNPDLKPTFTHSITAQYNYYIPNSKTNLSFNVNATIPVNQISTNTLLIANSPYAKNGDLISETHYVNLNGSNAIVGRYNIAKQLDDRKYNLSLNGNITYNYNVAMNNNVQYHTTNWRFDERFGPRINPTDWFEINPYLGYDLSRSFSSLVPAVNSTNTTSTSSLATQVQKTSLAVDGKIYFLKSFQLNYSADKSYVSGLGSLSTNPLVINMGIEKEFFKKKSLVVTFNAFDILHQNNFIQQTVNPDGSYTNTLSSSLSRYFLVGARLYLQKWTGTPTRNGRKMNRRGDGSFIYE</sequence>
<feature type="signal peptide" evidence="2">
    <location>
        <begin position="1"/>
        <end position="20"/>
    </location>
</feature>
<gene>
    <name evidence="4" type="ORF">Mucpa_4693</name>
</gene>
<dbReference type="AlphaFoldDB" id="H1Y0N8"/>
<name>H1Y0N8_9SPHI</name>
<reference evidence="4" key="1">
    <citation type="submission" date="2011-09" db="EMBL/GenBank/DDBJ databases">
        <title>The permanent draft genome of Mucilaginibacter paludis DSM 18603.</title>
        <authorList>
            <consortium name="US DOE Joint Genome Institute (JGI-PGF)"/>
            <person name="Lucas S."/>
            <person name="Han J."/>
            <person name="Lapidus A."/>
            <person name="Bruce D."/>
            <person name="Goodwin L."/>
            <person name="Pitluck S."/>
            <person name="Peters L."/>
            <person name="Kyrpides N."/>
            <person name="Mavromatis K."/>
            <person name="Ivanova N."/>
            <person name="Mikhailova N."/>
            <person name="Held B."/>
            <person name="Detter J.C."/>
            <person name="Tapia R."/>
            <person name="Han C."/>
            <person name="Land M."/>
            <person name="Hauser L."/>
            <person name="Markowitz V."/>
            <person name="Cheng J.-F."/>
            <person name="Hugenholtz P."/>
            <person name="Woyke T."/>
            <person name="Wu D."/>
            <person name="Tindall B."/>
            <person name="Brambilla E."/>
            <person name="Klenk H.-P."/>
            <person name="Eisen J.A."/>
        </authorList>
    </citation>
    <scope>NUCLEOTIDE SEQUENCE [LARGE SCALE GENOMIC DNA]</scope>
    <source>
        <strain evidence="4">DSM 18603</strain>
    </source>
</reference>